<dbReference type="InterPro" id="IPR052894">
    <property type="entry name" value="AsmA-related"/>
</dbReference>
<sequence>GVTGTGRVLAGLLTLAALIVFLGPLLIPAATLKRELVSWVRAKTGLTLTIQGPVEVTIFPTLGLSLDRVTLMNPKGFSPKPLIRIHHASIQAAFLPLFAGTIRVSKTTLQGVHLALLTNRAGVSNVAQLIRAIAGPKPYARPATRGTTGGFRLETLGRLDLEHVAILYRSLPSGARESIRGLDLEAGPIERLHPFPLSCSLQIRSRAPKLDVAIGLKTDVLWARREVFHLEHPAFQASFLGRHPMTLAAQAPDLVIAPELDSLDLSRLVLSGPDLRGSLSVRGTLAPTRSRDLRGRIRLRLSRLKPWLGAGLANLLGSPKPHPPLTLGTTFQLTGARLHLATLAVTLGAEKMAGRLDAILGGQHPTIHAAIVGNTLTLVPPALPKRERSASQPASTTAARQPSGWSELHALNGQVSFRLAELHYGAFTLTDLTVRARLDHGMLFLNPVEASGFQGALALRGSLAAPHGLPRIHLHLKARDLSLHALSATLAIGHPAVLSGRLSTDVRAAFTGLTPSTIGQTLTGTGQVQVSHALWRGVDLEHLVATVRDALHGRIPSRWPTGGQTRIGSLKAKFALNHAEITLRQASLTTLGLRATGGGMINWVEPHLDLHLLLHPQTRSRPGQIPWPEAMRQVTIPVTIQGSPMAPEITPDIRSILRAAVRSKLKSLAHHLFGHLIPH</sequence>
<dbReference type="PANTHER" id="PTHR30441:SF4">
    <property type="entry name" value="PROTEIN ASMA"/>
    <property type="match status" value="1"/>
</dbReference>
<organism evidence="2">
    <name type="scientific">mine drainage metagenome</name>
    <dbReference type="NCBI Taxonomy" id="410659"/>
    <lineage>
        <taxon>unclassified sequences</taxon>
        <taxon>metagenomes</taxon>
        <taxon>ecological metagenomes</taxon>
    </lineage>
</organism>
<accession>T1AHZ4</accession>
<reference evidence="2" key="1">
    <citation type="submission" date="2013-08" db="EMBL/GenBank/DDBJ databases">
        <authorList>
            <person name="Mendez C."/>
            <person name="Richter M."/>
            <person name="Ferrer M."/>
            <person name="Sanchez J."/>
        </authorList>
    </citation>
    <scope>NUCLEOTIDE SEQUENCE</scope>
</reference>
<feature type="non-terminal residue" evidence="2">
    <location>
        <position position="1"/>
    </location>
</feature>
<name>T1AHZ4_9ZZZZ</name>
<proteinExistence type="predicted"/>
<dbReference type="AlphaFoldDB" id="T1AHZ4"/>
<dbReference type="GO" id="GO:0005886">
    <property type="term" value="C:plasma membrane"/>
    <property type="evidence" value="ECO:0007669"/>
    <property type="project" value="TreeGrafter"/>
</dbReference>
<dbReference type="InterPro" id="IPR007844">
    <property type="entry name" value="AsmA"/>
</dbReference>
<protein>
    <submittedName>
        <fullName evidence="2">AsmA family protein</fullName>
    </submittedName>
</protein>
<comment type="caution">
    <text evidence="2">The sequence shown here is derived from an EMBL/GenBank/DDBJ whole genome shotgun (WGS) entry which is preliminary data.</text>
</comment>
<evidence type="ECO:0000259" key="1">
    <source>
        <dbReference type="Pfam" id="PF05170"/>
    </source>
</evidence>
<dbReference type="Pfam" id="PF05170">
    <property type="entry name" value="AsmA"/>
    <property type="match status" value="1"/>
</dbReference>
<dbReference type="GO" id="GO:0090313">
    <property type="term" value="P:regulation of protein targeting to membrane"/>
    <property type="evidence" value="ECO:0007669"/>
    <property type="project" value="TreeGrafter"/>
</dbReference>
<reference evidence="2" key="2">
    <citation type="journal article" date="2014" name="ISME J.">
        <title>Microbial stratification in low pH oxic and suboxic macroscopic growths along an acid mine drainage.</title>
        <authorList>
            <person name="Mendez-Garcia C."/>
            <person name="Mesa V."/>
            <person name="Sprenger R.R."/>
            <person name="Richter M."/>
            <person name="Diez M.S."/>
            <person name="Solano J."/>
            <person name="Bargiela R."/>
            <person name="Golyshina O.V."/>
            <person name="Manteca A."/>
            <person name="Ramos J.L."/>
            <person name="Gallego J.R."/>
            <person name="Llorente I."/>
            <person name="Martins Dos Santos V.A."/>
            <person name="Jensen O.N."/>
            <person name="Pelaez A.I."/>
            <person name="Sanchez J."/>
            <person name="Ferrer M."/>
        </authorList>
    </citation>
    <scope>NUCLEOTIDE SEQUENCE</scope>
</reference>
<dbReference type="EMBL" id="AUZY01005949">
    <property type="protein sequence ID" value="EQD56118.1"/>
    <property type="molecule type" value="Genomic_DNA"/>
</dbReference>
<evidence type="ECO:0000313" key="2">
    <source>
        <dbReference type="EMBL" id="EQD56118.1"/>
    </source>
</evidence>
<feature type="domain" description="AsmA" evidence="1">
    <location>
        <begin position="8"/>
        <end position="132"/>
    </location>
</feature>
<dbReference type="PANTHER" id="PTHR30441">
    <property type="entry name" value="DUF748 DOMAIN-CONTAINING PROTEIN"/>
    <property type="match status" value="1"/>
</dbReference>
<gene>
    <name evidence="2" type="ORF">B1B_09056</name>
</gene>